<dbReference type="AlphaFoldDB" id="A0A9P5TKG8"/>
<organism evidence="3 4">
    <name type="scientific">Gymnopilus junonius</name>
    <name type="common">Spectacular rustgill mushroom</name>
    <name type="synonym">Gymnopilus spectabilis subsp. junonius</name>
    <dbReference type="NCBI Taxonomy" id="109634"/>
    <lineage>
        <taxon>Eukaryota</taxon>
        <taxon>Fungi</taxon>
        <taxon>Dikarya</taxon>
        <taxon>Basidiomycota</taxon>
        <taxon>Agaricomycotina</taxon>
        <taxon>Agaricomycetes</taxon>
        <taxon>Agaricomycetidae</taxon>
        <taxon>Agaricales</taxon>
        <taxon>Agaricineae</taxon>
        <taxon>Hymenogastraceae</taxon>
        <taxon>Gymnopilus</taxon>
    </lineage>
</organism>
<dbReference type="InterPro" id="IPR001214">
    <property type="entry name" value="SET_dom"/>
</dbReference>
<dbReference type="GO" id="GO:0006325">
    <property type="term" value="P:chromatin organization"/>
    <property type="evidence" value="ECO:0007669"/>
    <property type="project" value="UniProtKB-KW"/>
</dbReference>
<dbReference type="Pfam" id="PF00856">
    <property type="entry name" value="SET"/>
    <property type="match status" value="1"/>
</dbReference>
<keyword evidence="1" id="KW-0156">Chromatin regulator</keyword>
<proteinExistence type="predicted"/>
<name>A0A9P5TKG8_GYMJU</name>
<dbReference type="OrthoDB" id="79252at2759"/>
<dbReference type="PANTHER" id="PTHR46462">
    <property type="entry name" value="UPSET, ISOFORM A"/>
    <property type="match status" value="1"/>
</dbReference>
<dbReference type="SUPFAM" id="SSF82199">
    <property type="entry name" value="SET domain"/>
    <property type="match status" value="1"/>
</dbReference>
<evidence type="ECO:0000259" key="2">
    <source>
        <dbReference type="SMART" id="SM00317"/>
    </source>
</evidence>
<reference evidence="3" key="1">
    <citation type="submission" date="2020-11" db="EMBL/GenBank/DDBJ databases">
        <authorList>
            <consortium name="DOE Joint Genome Institute"/>
            <person name="Ahrendt S."/>
            <person name="Riley R."/>
            <person name="Andreopoulos W."/>
            <person name="LaButti K."/>
            <person name="Pangilinan J."/>
            <person name="Ruiz-duenas F.J."/>
            <person name="Barrasa J.M."/>
            <person name="Sanchez-Garcia M."/>
            <person name="Camarero S."/>
            <person name="Miyauchi S."/>
            <person name="Serrano A."/>
            <person name="Linde D."/>
            <person name="Babiker R."/>
            <person name="Drula E."/>
            <person name="Ayuso-Fernandez I."/>
            <person name="Pacheco R."/>
            <person name="Padilla G."/>
            <person name="Ferreira P."/>
            <person name="Barriuso J."/>
            <person name="Kellner H."/>
            <person name="Castanera R."/>
            <person name="Alfaro M."/>
            <person name="Ramirez L."/>
            <person name="Pisabarro A.G."/>
            <person name="Kuo A."/>
            <person name="Tritt A."/>
            <person name="Lipzen A."/>
            <person name="He G."/>
            <person name="Yan M."/>
            <person name="Ng V."/>
            <person name="Cullen D."/>
            <person name="Martin F."/>
            <person name="Rosso M.-N."/>
            <person name="Henrissat B."/>
            <person name="Hibbett D."/>
            <person name="Martinez A.T."/>
            <person name="Grigoriev I.V."/>
        </authorList>
    </citation>
    <scope>NUCLEOTIDE SEQUENCE</scope>
    <source>
        <strain evidence="3">AH 44721</strain>
    </source>
</reference>
<protein>
    <recommendedName>
        <fullName evidence="2">SET domain-containing protein</fullName>
    </recommendedName>
</protein>
<gene>
    <name evidence="3" type="ORF">CPB84DRAFT_1684214</name>
</gene>
<sequence length="235" mass="25662">MGAAAAAAAAEAEDPHVDIDEPWKDTYVHITEDIIPNDETRYKLRKQAQNWRGVTAISTPPPAVAVKELPPQTTYNPLLTHNSNPNVLPPTYGVHTTLPIPTDRLITPFTSAITPSVAYLADPLNAYAHLGLPKPHVHLLGPPLDVALDARLVGNYGRFVRSGCRPNAVLRPVLCDKPREGEGDKEVRDGRTLEFGVFALRDLKAGEEVVLGWEWDDGHAVHCLPALLSTPNMFP</sequence>
<dbReference type="SMART" id="SM00317">
    <property type="entry name" value="SET"/>
    <property type="match status" value="1"/>
</dbReference>
<dbReference type="Proteomes" id="UP000724874">
    <property type="component" value="Unassembled WGS sequence"/>
</dbReference>
<dbReference type="PANTHER" id="PTHR46462:SF3">
    <property type="entry name" value="UPSET, ISOFORM A"/>
    <property type="match status" value="1"/>
</dbReference>
<dbReference type="Gene3D" id="2.170.270.10">
    <property type="entry name" value="SET domain"/>
    <property type="match status" value="1"/>
</dbReference>
<keyword evidence="4" id="KW-1185">Reference proteome</keyword>
<evidence type="ECO:0000313" key="3">
    <source>
        <dbReference type="EMBL" id="KAF8888480.1"/>
    </source>
</evidence>
<accession>A0A9P5TKG8</accession>
<comment type="caution">
    <text evidence="3">The sequence shown here is derived from an EMBL/GenBank/DDBJ whole genome shotgun (WGS) entry which is preliminary data.</text>
</comment>
<evidence type="ECO:0000313" key="4">
    <source>
        <dbReference type="Proteomes" id="UP000724874"/>
    </source>
</evidence>
<dbReference type="GO" id="GO:0006355">
    <property type="term" value="P:regulation of DNA-templated transcription"/>
    <property type="evidence" value="ECO:0007669"/>
    <property type="project" value="TreeGrafter"/>
</dbReference>
<feature type="domain" description="SET" evidence="2">
    <location>
        <begin position="76"/>
        <end position="220"/>
    </location>
</feature>
<evidence type="ECO:0000256" key="1">
    <source>
        <dbReference type="ARBA" id="ARBA00022853"/>
    </source>
</evidence>
<dbReference type="InterPro" id="IPR046341">
    <property type="entry name" value="SET_dom_sf"/>
</dbReference>
<dbReference type="EMBL" id="JADNYJ010000084">
    <property type="protein sequence ID" value="KAF8888480.1"/>
    <property type="molecule type" value="Genomic_DNA"/>
</dbReference>
<dbReference type="GO" id="GO:0034967">
    <property type="term" value="C:Set3 complex"/>
    <property type="evidence" value="ECO:0007669"/>
    <property type="project" value="TreeGrafter"/>
</dbReference>
<dbReference type="GO" id="GO:0070210">
    <property type="term" value="C:Rpd3L-Expanded complex"/>
    <property type="evidence" value="ECO:0007669"/>
    <property type="project" value="TreeGrafter"/>
</dbReference>